<comment type="caution">
    <text evidence="7">The sequence shown here is derived from an EMBL/GenBank/DDBJ whole genome shotgun (WGS) entry which is preliminary data.</text>
</comment>
<evidence type="ECO:0000313" key="8">
    <source>
        <dbReference type="Proteomes" id="UP001596072"/>
    </source>
</evidence>
<dbReference type="InterPro" id="IPR006093">
    <property type="entry name" value="Oxy_OxRdtase_FAD_BS"/>
</dbReference>
<sequence length="426" mass="44972">MYEIVLPNQPGYESLRHVYTATGSPAEILRPAADADVGDALRYARDTGLPLAIRSGGHGISSRATNDGGIVIDLGRLDEVERLDDRRVRVGAGARWGQVARRLHPWSLAISSGDSGDVGVGGLATAGGIGLLGRRFGLTIDHMTAAQVVTADGELRRASETENADLFWAVRGAGANVGIATSLEFRAAPLDLVAHASFAYAPSDLAEFLEAWGALLESAPREVSGFLYVFGGARPFAQATVVHASADERGANRSLETFTALPSLVSHRAVLAPYMSVVPVSGARHTGQQQVATRNGLFEHLDSPTSSLIAHGLQSGPFGMIQVRSLGGAINDVAPEATAFGHRHQNFHVTAVAGPSAVDLDAGWEPLAHLADGMYLSFQSEHSDSDLASAFPPPILERLRAVKSHWDPDRVFGQNFDVSVLSPSAA</sequence>
<dbReference type="InterPro" id="IPR016169">
    <property type="entry name" value="FAD-bd_PCMH_sub2"/>
</dbReference>
<dbReference type="SUPFAM" id="SSF56176">
    <property type="entry name" value="FAD-binding/transporter-associated domain-like"/>
    <property type="match status" value="1"/>
</dbReference>
<evidence type="ECO:0000256" key="3">
    <source>
        <dbReference type="ARBA" id="ARBA00022630"/>
    </source>
</evidence>
<protein>
    <submittedName>
        <fullName evidence="7">FAD-binding oxidoreductase</fullName>
    </submittedName>
</protein>
<gene>
    <name evidence="7" type="ORF">ACFPQB_04260</name>
</gene>
<comment type="cofactor">
    <cofactor evidence="1">
        <name>FAD</name>
        <dbReference type="ChEBI" id="CHEBI:57692"/>
    </cofactor>
</comment>
<dbReference type="InterPro" id="IPR050416">
    <property type="entry name" value="FAD-linked_Oxidoreductase"/>
</dbReference>
<evidence type="ECO:0000259" key="6">
    <source>
        <dbReference type="PROSITE" id="PS51387"/>
    </source>
</evidence>
<evidence type="ECO:0000256" key="5">
    <source>
        <dbReference type="ARBA" id="ARBA00023002"/>
    </source>
</evidence>
<dbReference type="InterPro" id="IPR006094">
    <property type="entry name" value="Oxid_FAD_bind_N"/>
</dbReference>
<evidence type="ECO:0000256" key="1">
    <source>
        <dbReference type="ARBA" id="ARBA00001974"/>
    </source>
</evidence>
<keyword evidence="4" id="KW-0274">FAD</keyword>
<organism evidence="7 8">
    <name type="scientific">Nocardioides vastitatis</name>
    <dbReference type="NCBI Taxonomy" id="2568655"/>
    <lineage>
        <taxon>Bacteria</taxon>
        <taxon>Bacillati</taxon>
        <taxon>Actinomycetota</taxon>
        <taxon>Actinomycetes</taxon>
        <taxon>Propionibacteriales</taxon>
        <taxon>Nocardioidaceae</taxon>
        <taxon>Nocardioides</taxon>
    </lineage>
</organism>
<dbReference type="SUPFAM" id="SSF55103">
    <property type="entry name" value="FAD-linked oxidases, C-terminal domain"/>
    <property type="match status" value="1"/>
</dbReference>
<keyword evidence="8" id="KW-1185">Reference proteome</keyword>
<dbReference type="Pfam" id="PF01565">
    <property type="entry name" value="FAD_binding_4"/>
    <property type="match status" value="1"/>
</dbReference>
<dbReference type="Proteomes" id="UP001596072">
    <property type="component" value="Unassembled WGS sequence"/>
</dbReference>
<evidence type="ECO:0000313" key="7">
    <source>
        <dbReference type="EMBL" id="MFC5728117.1"/>
    </source>
</evidence>
<dbReference type="InterPro" id="IPR016167">
    <property type="entry name" value="FAD-bd_PCMH_sub1"/>
</dbReference>
<dbReference type="Gene3D" id="3.30.43.10">
    <property type="entry name" value="Uridine Diphospho-n-acetylenolpyruvylglucosamine Reductase, domain 2"/>
    <property type="match status" value="1"/>
</dbReference>
<comment type="similarity">
    <text evidence="2">Belongs to the oxygen-dependent FAD-linked oxidoreductase family.</text>
</comment>
<dbReference type="InterPro" id="IPR016166">
    <property type="entry name" value="FAD-bd_PCMH"/>
</dbReference>
<evidence type="ECO:0000256" key="4">
    <source>
        <dbReference type="ARBA" id="ARBA00022827"/>
    </source>
</evidence>
<dbReference type="InterPro" id="IPR036318">
    <property type="entry name" value="FAD-bd_PCMH-like_sf"/>
</dbReference>
<dbReference type="PANTHER" id="PTHR42973:SF39">
    <property type="entry name" value="FAD-BINDING PCMH-TYPE DOMAIN-CONTAINING PROTEIN"/>
    <property type="match status" value="1"/>
</dbReference>
<dbReference type="PROSITE" id="PS51387">
    <property type="entry name" value="FAD_PCMH"/>
    <property type="match status" value="1"/>
</dbReference>
<reference evidence="8" key="1">
    <citation type="journal article" date="2019" name="Int. J. Syst. Evol. Microbiol.">
        <title>The Global Catalogue of Microorganisms (GCM) 10K type strain sequencing project: providing services to taxonomists for standard genome sequencing and annotation.</title>
        <authorList>
            <consortium name="The Broad Institute Genomics Platform"/>
            <consortium name="The Broad Institute Genome Sequencing Center for Infectious Disease"/>
            <person name="Wu L."/>
            <person name="Ma J."/>
        </authorList>
    </citation>
    <scope>NUCLEOTIDE SEQUENCE [LARGE SCALE GENOMIC DNA]</scope>
    <source>
        <strain evidence="8">YIM 94188</strain>
    </source>
</reference>
<accession>A0ABW0ZCS2</accession>
<keyword evidence="5" id="KW-0560">Oxidoreductase</keyword>
<name>A0ABW0ZCS2_9ACTN</name>
<dbReference type="InterPro" id="IPR016164">
    <property type="entry name" value="FAD-linked_Oxase-like_C"/>
</dbReference>
<proteinExistence type="inferred from homology"/>
<dbReference type="PROSITE" id="PS00862">
    <property type="entry name" value="OX2_COVAL_FAD"/>
    <property type="match status" value="1"/>
</dbReference>
<feature type="domain" description="FAD-binding PCMH-type" evidence="6">
    <location>
        <begin position="21"/>
        <end position="190"/>
    </location>
</feature>
<dbReference type="Gene3D" id="3.40.462.20">
    <property type="match status" value="1"/>
</dbReference>
<dbReference type="Gene3D" id="3.30.465.10">
    <property type="match status" value="1"/>
</dbReference>
<keyword evidence="3" id="KW-0285">Flavoprotein</keyword>
<dbReference type="RefSeq" id="WP_136431766.1">
    <property type="nucleotide sequence ID" value="NZ_JBHSNS010000001.1"/>
</dbReference>
<evidence type="ECO:0000256" key="2">
    <source>
        <dbReference type="ARBA" id="ARBA00005466"/>
    </source>
</evidence>
<dbReference type="EMBL" id="JBHSNS010000001">
    <property type="protein sequence ID" value="MFC5728117.1"/>
    <property type="molecule type" value="Genomic_DNA"/>
</dbReference>
<dbReference type="PANTHER" id="PTHR42973">
    <property type="entry name" value="BINDING OXIDOREDUCTASE, PUTATIVE (AFU_ORTHOLOGUE AFUA_1G17690)-RELATED"/>
    <property type="match status" value="1"/>
</dbReference>